<feature type="domain" description="Outer membrane protein beta-barrel" evidence="2">
    <location>
        <begin position="19"/>
        <end position="170"/>
    </location>
</feature>
<dbReference type="InterPro" id="IPR011250">
    <property type="entry name" value="OMP/PagP_B-barrel"/>
</dbReference>
<dbReference type="Proteomes" id="UP001155182">
    <property type="component" value="Unassembled WGS sequence"/>
</dbReference>
<organism evidence="3 4">
    <name type="scientific">Solitalea agri</name>
    <dbReference type="NCBI Taxonomy" id="2953739"/>
    <lineage>
        <taxon>Bacteria</taxon>
        <taxon>Pseudomonadati</taxon>
        <taxon>Bacteroidota</taxon>
        <taxon>Sphingobacteriia</taxon>
        <taxon>Sphingobacteriales</taxon>
        <taxon>Sphingobacteriaceae</taxon>
        <taxon>Solitalea</taxon>
    </lineage>
</organism>
<name>A0A9X2F2Q3_9SPHI</name>
<reference evidence="3" key="1">
    <citation type="submission" date="2022-06" db="EMBL/GenBank/DDBJ databases">
        <title>Solitalea sp. MAHUQ-68 isolated from rhizospheric soil.</title>
        <authorList>
            <person name="Huq M.A."/>
        </authorList>
    </citation>
    <scope>NUCLEOTIDE SEQUENCE</scope>
    <source>
        <strain evidence="3">MAHUQ-68</strain>
    </source>
</reference>
<dbReference type="InterPro" id="IPR025665">
    <property type="entry name" value="Beta-barrel_OMP_2"/>
</dbReference>
<keyword evidence="4" id="KW-1185">Reference proteome</keyword>
<feature type="chain" id="PRO_5040952923" evidence="1">
    <location>
        <begin position="20"/>
        <end position="193"/>
    </location>
</feature>
<evidence type="ECO:0000313" key="3">
    <source>
        <dbReference type="EMBL" id="MCO4293074.1"/>
    </source>
</evidence>
<protein>
    <submittedName>
        <fullName evidence="3">PorT family protein</fullName>
    </submittedName>
</protein>
<evidence type="ECO:0000313" key="4">
    <source>
        <dbReference type="Proteomes" id="UP001155182"/>
    </source>
</evidence>
<dbReference type="RefSeq" id="WP_252587568.1">
    <property type="nucleotide sequence ID" value="NZ_JAMWYS010000030.1"/>
</dbReference>
<keyword evidence="1" id="KW-0732">Signal</keyword>
<dbReference type="Pfam" id="PF13568">
    <property type="entry name" value="OMP_b-brl_2"/>
    <property type="match status" value="1"/>
</dbReference>
<comment type="caution">
    <text evidence="3">The sequence shown here is derived from an EMBL/GenBank/DDBJ whole genome shotgun (WGS) entry which is preliminary data.</text>
</comment>
<gene>
    <name evidence="3" type="ORF">NF867_09380</name>
</gene>
<accession>A0A9X2F2Q3</accession>
<dbReference type="SUPFAM" id="SSF56925">
    <property type="entry name" value="OMPA-like"/>
    <property type="match status" value="1"/>
</dbReference>
<sequence length="193" mass="20983">MKKIYLLFAAVMMAGTAMAQSPIKYGIKAGGNFANNTFSGNGLSMTPSSVTSFYVGGLVTTSITKKISFQPELLLSMQGYKWNRDSIPLTNNTSYLILPLMFKYNIVEGLHLEAGPQIGLLLSAKDKFGDSEDVKDQYNSLDLGANIGAEYQFPIGLFLNARYNLGLTNIAKFTAVDVTVKNKVVSLGIGFRI</sequence>
<evidence type="ECO:0000256" key="1">
    <source>
        <dbReference type="SAM" id="SignalP"/>
    </source>
</evidence>
<feature type="signal peptide" evidence="1">
    <location>
        <begin position="1"/>
        <end position="19"/>
    </location>
</feature>
<dbReference type="EMBL" id="JAMWYS010000030">
    <property type="protein sequence ID" value="MCO4293074.1"/>
    <property type="molecule type" value="Genomic_DNA"/>
</dbReference>
<proteinExistence type="predicted"/>
<dbReference type="AlphaFoldDB" id="A0A9X2F2Q3"/>
<evidence type="ECO:0000259" key="2">
    <source>
        <dbReference type="Pfam" id="PF13568"/>
    </source>
</evidence>